<sequence>MHQQKMISAPSSTCSLILLLHLIWLQSSYTCAAFSLSSNHPRSRSKLKSSSFPTTATSQVKQYSSSPSSFVFPITNNDDDDEDEDDCSIPKYGLVPGEGDDATTKLVFLISDNTGTLAKNALQASLAQFESCDDRYQWDDNDDVVVLDEDGNVVNEYSNDKDENDKNSNKAVPKRCDVKTRMFTFIRSEEALASIIKVAKDKKAMIVFTLVDVDLREKALRMCELSNVKVVDLLGPTLLTMSNFLGKRPAGLPQSKFFKDRNNQQATRRVALSDSYYKRIEAVEFTLKADDGQSPWLLEEAEVIIVGVSRTGKTPLSVVLSQTQGLKVANIPLVLECPPPKELIDNPKINPKRVFCLSISPASLRQIRTTRLERRIVNVDMDDKYSLVDENSRAKSNYADRAYIMKDLKNVRDLAIKYDWTQIDVTGRAVEETASYICELLKERFEEDVL</sequence>
<evidence type="ECO:0000256" key="1">
    <source>
        <dbReference type="ARBA" id="ARBA00022527"/>
    </source>
</evidence>
<accession>A0A7S4SZ94</accession>
<evidence type="ECO:0000256" key="4">
    <source>
        <dbReference type="ARBA" id="ARBA00022777"/>
    </source>
</evidence>
<keyword evidence="2" id="KW-0808">Transferase</keyword>
<dbReference type="EMBL" id="HBNS01056906">
    <property type="protein sequence ID" value="CAE4660725.1"/>
    <property type="molecule type" value="Transcribed_RNA"/>
</dbReference>
<keyword evidence="1" id="KW-0723">Serine/threonine-protein kinase</keyword>
<name>A0A7S4SZ94_9STRA</name>
<feature type="compositionally biased region" description="Acidic residues" evidence="5">
    <location>
        <begin position="77"/>
        <end position="86"/>
    </location>
</feature>
<evidence type="ECO:0000313" key="7">
    <source>
        <dbReference type="EMBL" id="CAE4660725.1"/>
    </source>
</evidence>
<feature type="region of interest" description="Disordered" evidence="5">
    <location>
        <begin position="58"/>
        <end position="86"/>
    </location>
</feature>
<feature type="signal peptide" evidence="6">
    <location>
        <begin position="1"/>
        <end position="33"/>
    </location>
</feature>
<keyword evidence="4" id="KW-0418">Kinase</keyword>
<dbReference type="AlphaFoldDB" id="A0A7S4SZ94"/>
<evidence type="ECO:0000256" key="2">
    <source>
        <dbReference type="ARBA" id="ARBA00022679"/>
    </source>
</evidence>
<evidence type="ECO:0000256" key="3">
    <source>
        <dbReference type="ARBA" id="ARBA00022741"/>
    </source>
</evidence>
<gene>
    <name evidence="7" type="ORF">DBRI00130_LOCUS40947</name>
</gene>
<feature type="compositionally biased region" description="Low complexity" evidence="5">
    <location>
        <begin position="58"/>
        <end position="73"/>
    </location>
</feature>
<feature type="chain" id="PRO_5030799853" evidence="6">
    <location>
        <begin position="34"/>
        <end position="450"/>
    </location>
</feature>
<reference evidence="7" key="1">
    <citation type="submission" date="2021-01" db="EMBL/GenBank/DDBJ databases">
        <authorList>
            <person name="Corre E."/>
            <person name="Pelletier E."/>
            <person name="Niang G."/>
            <person name="Scheremetjew M."/>
            <person name="Finn R."/>
            <person name="Kale V."/>
            <person name="Holt S."/>
            <person name="Cochrane G."/>
            <person name="Meng A."/>
            <person name="Brown T."/>
            <person name="Cohen L."/>
        </authorList>
    </citation>
    <scope>NUCLEOTIDE SEQUENCE</scope>
    <source>
        <strain evidence="7">GSO104</strain>
    </source>
</reference>
<protein>
    <submittedName>
        <fullName evidence="7">Uncharacterized protein</fullName>
    </submittedName>
</protein>
<keyword evidence="3" id="KW-0547">Nucleotide-binding</keyword>
<dbReference type="Pfam" id="PF03618">
    <property type="entry name" value="Kinase-PPPase"/>
    <property type="match status" value="1"/>
</dbReference>
<dbReference type="PANTHER" id="PTHR31756:SF3">
    <property type="entry name" value="PYRUVATE, PHOSPHATE DIKINASE REGULATORY PROTEIN 1, CHLOROPLASTIC"/>
    <property type="match status" value="1"/>
</dbReference>
<dbReference type="InterPro" id="IPR005177">
    <property type="entry name" value="Kinase-pyrophosphorylase"/>
</dbReference>
<dbReference type="GO" id="GO:0005524">
    <property type="term" value="F:ATP binding"/>
    <property type="evidence" value="ECO:0007669"/>
    <property type="project" value="InterPro"/>
</dbReference>
<dbReference type="GO" id="GO:0004674">
    <property type="term" value="F:protein serine/threonine kinase activity"/>
    <property type="evidence" value="ECO:0007669"/>
    <property type="project" value="UniProtKB-KW"/>
</dbReference>
<organism evidence="7">
    <name type="scientific">Ditylum brightwellii</name>
    <dbReference type="NCBI Taxonomy" id="49249"/>
    <lineage>
        <taxon>Eukaryota</taxon>
        <taxon>Sar</taxon>
        <taxon>Stramenopiles</taxon>
        <taxon>Ochrophyta</taxon>
        <taxon>Bacillariophyta</taxon>
        <taxon>Mediophyceae</taxon>
        <taxon>Lithodesmiophycidae</taxon>
        <taxon>Lithodesmiales</taxon>
        <taxon>Lithodesmiaceae</taxon>
        <taxon>Ditylum</taxon>
    </lineage>
</organism>
<dbReference type="PANTHER" id="PTHR31756">
    <property type="entry name" value="PYRUVATE, PHOSPHATE DIKINASE REGULATORY PROTEIN 1, CHLOROPLASTIC"/>
    <property type="match status" value="1"/>
</dbReference>
<proteinExistence type="predicted"/>
<evidence type="ECO:0000256" key="6">
    <source>
        <dbReference type="SAM" id="SignalP"/>
    </source>
</evidence>
<evidence type="ECO:0000256" key="5">
    <source>
        <dbReference type="SAM" id="MobiDB-lite"/>
    </source>
</evidence>
<keyword evidence="6" id="KW-0732">Signal</keyword>